<feature type="transmembrane region" description="Helical" evidence="2">
    <location>
        <begin position="146"/>
        <end position="169"/>
    </location>
</feature>
<dbReference type="AlphaFoldDB" id="A0A9P6U7E4"/>
<dbReference type="OrthoDB" id="2408457at2759"/>
<name>A0A9P6U7E4_9FUNG</name>
<proteinExistence type="predicted"/>
<keyword evidence="3" id="KW-0732">Signal</keyword>
<accession>A0A9P6U7E4</accession>
<protein>
    <submittedName>
        <fullName evidence="4">Uncharacterized protein</fullName>
    </submittedName>
</protein>
<dbReference type="EMBL" id="JAAAJA010000100">
    <property type="protein sequence ID" value="KAG0262325.1"/>
    <property type="molecule type" value="Genomic_DNA"/>
</dbReference>
<feature type="region of interest" description="Disordered" evidence="1">
    <location>
        <begin position="250"/>
        <end position="273"/>
    </location>
</feature>
<keyword evidence="2" id="KW-0472">Membrane</keyword>
<organism evidence="4 5">
    <name type="scientific">Mortierella polycephala</name>
    <dbReference type="NCBI Taxonomy" id="41804"/>
    <lineage>
        <taxon>Eukaryota</taxon>
        <taxon>Fungi</taxon>
        <taxon>Fungi incertae sedis</taxon>
        <taxon>Mucoromycota</taxon>
        <taxon>Mortierellomycotina</taxon>
        <taxon>Mortierellomycetes</taxon>
        <taxon>Mortierellales</taxon>
        <taxon>Mortierellaceae</taxon>
        <taxon>Mortierella</taxon>
    </lineage>
</organism>
<feature type="signal peptide" evidence="3">
    <location>
        <begin position="1"/>
        <end position="28"/>
    </location>
</feature>
<sequence length="366" mass="39797">MSLFSTRGVKVIEAFFLFIVLQLSAVSAQAVDPTATVPVSFFTNNNDPVPNSNATIHIHSNNCIQIPILANSFSSSVAQAVFAIYKDESCQSYLYSVAELLPNLHGARSLIWTDLDQTQSHIPGETFTDPILSQDGSKDDAKKAHLIQVAIVSTVSGLIFVTLGIYLCYMDNRRNKRRGGFVPEPYSPTGHRNMAEVSGPGRSIYQYNSHYRNTSSTSTNSYLPPYTSEGYYKPPTVGLDSVKAPEEARIATSPSQKQASPISRFDMPTSRSRSFSNLTNQIGTGAGLDPGSVKQGRDAGFGLGYDLEDNKKRDSRRDSDIMMGEAMTTPPHSPGIRPSSTLSDYSDLFASHGGLLHDSTLVHISA</sequence>
<feature type="region of interest" description="Disordered" evidence="1">
    <location>
        <begin position="299"/>
        <end position="338"/>
    </location>
</feature>
<evidence type="ECO:0000313" key="4">
    <source>
        <dbReference type="EMBL" id="KAG0262325.1"/>
    </source>
</evidence>
<keyword evidence="2" id="KW-1133">Transmembrane helix</keyword>
<dbReference type="Proteomes" id="UP000726737">
    <property type="component" value="Unassembled WGS sequence"/>
</dbReference>
<feature type="chain" id="PRO_5040109259" evidence="3">
    <location>
        <begin position="29"/>
        <end position="366"/>
    </location>
</feature>
<feature type="compositionally biased region" description="Polar residues" evidence="1">
    <location>
        <begin position="252"/>
        <end position="261"/>
    </location>
</feature>
<reference evidence="4" key="1">
    <citation type="journal article" date="2020" name="Fungal Divers.">
        <title>Resolving the Mortierellaceae phylogeny through synthesis of multi-gene phylogenetics and phylogenomics.</title>
        <authorList>
            <person name="Vandepol N."/>
            <person name="Liber J."/>
            <person name="Desiro A."/>
            <person name="Na H."/>
            <person name="Kennedy M."/>
            <person name="Barry K."/>
            <person name="Grigoriev I.V."/>
            <person name="Miller A.N."/>
            <person name="O'Donnell K."/>
            <person name="Stajich J.E."/>
            <person name="Bonito G."/>
        </authorList>
    </citation>
    <scope>NUCLEOTIDE SEQUENCE</scope>
    <source>
        <strain evidence="4">KOD948</strain>
    </source>
</reference>
<keyword evidence="5" id="KW-1185">Reference proteome</keyword>
<evidence type="ECO:0000256" key="3">
    <source>
        <dbReference type="SAM" id="SignalP"/>
    </source>
</evidence>
<feature type="compositionally biased region" description="Basic and acidic residues" evidence="1">
    <location>
        <begin position="308"/>
        <end position="320"/>
    </location>
</feature>
<evidence type="ECO:0000256" key="2">
    <source>
        <dbReference type="SAM" id="Phobius"/>
    </source>
</evidence>
<keyword evidence="2" id="KW-0812">Transmembrane</keyword>
<evidence type="ECO:0000313" key="5">
    <source>
        <dbReference type="Proteomes" id="UP000726737"/>
    </source>
</evidence>
<comment type="caution">
    <text evidence="4">The sequence shown here is derived from an EMBL/GenBank/DDBJ whole genome shotgun (WGS) entry which is preliminary data.</text>
</comment>
<gene>
    <name evidence="4" type="ORF">BG011_000078</name>
</gene>
<evidence type="ECO:0000256" key="1">
    <source>
        <dbReference type="SAM" id="MobiDB-lite"/>
    </source>
</evidence>